<keyword evidence="1 3" id="KW-0689">Ribosomal protein</keyword>
<dbReference type="GO" id="GO:0005840">
    <property type="term" value="C:ribosome"/>
    <property type="evidence" value="ECO:0007669"/>
    <property type="project" value="UniProtKB-KW"/>
</dbReference>
<keyword evidence="3" id="KW-0699">rRNA-binding</keyword>
<dbReference type="InterPro" id="IPR023573">
    <property type="entry name" value="Ribosomal_eL20_dom"/>
</dbReference>
<dbReference type="GO" id="GO:0003735">
    <property type="term" value="F:structural constituent of ribosome"/>
    <property type="evidence" value="ECO:0007669"/>
    <property type="project" value="InterPro"/>
</dbReference>
<comment type="similarity">
    <text evidence="3">Belongs to the eukaryotic ribosomal protein eL20 family.</text>
</comment>
<comment type="subunit">
    <text evidence="3">Part of the 50S ribosomal subunit. Binds 23S rRNA.</text>
</comment>
<name>A0A9Y1FMD9_9ARCH</name>
<sequence length="88" mass="10219">MSVKVYKITGHYKKGKQRIKFSKFVRALNPQDALENIYAIMGSKHHVKRTEIVLTEDSIREVTDPNEITDQYVHTFTTDDNLKIPKKA</sequence>
<dbReference type="GO" id="GO:0006412">
    <property type="term" value="P:translation"/>
    <property type="evidence" value="ECO:0007669"/>
    <property type="project" value="UniProtKB-UniRule"/>
</dbReference>
<evidence type="ECO:0000313" key="5">
    <source>
        <dbReference type="EMBL" id="UJG42597.1"/>
    </source>
</evidence>
<keyword evidence="3" id="KW-0694">RNA-binding</keyword>
<evidence type="ECO:0000256" key="3">
    <source>
        <dbReference type="HAMAP-Rule" id="MF_00273"/>
    </source>
</evidence>
<reference evidence="5" key="1">
    <citation type="journal article" date="2022" name="Nat. Microbiol.">
        <title>Unique mobile elements and scalable gene flow at the prokaryote-eukaryote boundary revealed by circularized Asgard archaea genomes.</title>
        <authorList>
            <person name="Wu F."/>
            <person name="Speth D.R."/>
            <person name="Philosof A."/>
            <person name="Cremiere A."/>
            <person name="Narayanan A."/>
            <person name="Barco R.A."/>
            <person name="Connon S.A."/>
            <person name="Amend J.P."/>
            <person name="Antoshechkin I.A."/>
            <person name="Orphan V.J."/>
        </authorList>
    </citation>
    <scope>NUCLEOTIDE SEQUENCE</scope>
    <source>
        <strain evidence="5">PR6</strain>
    </source>
</reference>
<dbReference type="GO" id="GO:0070180">
    <property type="term" value="F:large ribosomal subunit rRNA binding"/>
    <property type="evidence" value="ECO:0007669"/>
    <property type="project" value="UniProtKB-UniRule"/>
</dbReference>
<dbReference type="Gene3D" id="3.10.20.10">
    <property type="match status" value="1"/>
</dbReference>
<organism evidence="5">
    <name type="scientific">Candidatus Heimdallarchaeum endolithica</name>
    <dbReference type="NCBI Taxonomy" id="2876572"/>
    <lineage>
        <taxon>Archaea</taxon>
        <taxon>Promethearchaeati</taxon>
        <taxon>Candidatus Heimdallarchaeota</taxon>
        <taxon>Candidatus Heimdallarchaeia (ex Rinke et al. 2021) (nom. nud.)</taxon>
        <taxon>Candidatus Heimdallarchaeales</taxon>
        <taxon>Candidatus Heimdallarchaeaceae</taxon>
        <taxon>Candidatus Heimdallarchaeum</taxon>
    </lineage>
</organism>
<dbReference type="Proteomes" id="UP001200513">
    <property type="component" value="Chromosome"/>
</dbReference>
<proteinExistence type="inferred from homology"/>
<dbReference type="SUPFAM" id="SSF160374">
    <property type="entry name" value="RplX-like"/>
    <property type="match status" value="1"/>
</dbReference>
<gene>
    <name evidence="3" type="primary">rpl18a</name>
    <name evidence="3" type="synonym">rpl20e</name>
    <name evidence="3" type="synonym">rplX</name>
    <name evidence="5" type="ORF">K9W46_09385</name>
</gene>
<evidence type="ECO:0000259" key="4">
    <source>
        <dbReference type="Pfam" id="PF01775"/>
    </source>
</evidence>
<evidence type="ECO:0000256" key="1">
    <source>
        <dbReference type="ARBA" id="ARBA00022980"/>
    </source>
</evidence>
<dbReference type="EMBL" id="CP084167">
    <property type="protein sequence ID" value="UJG42597.1"/>
    <property type="molecule type" value="Genomic_DNA"/>
</dbReference>
<keyword evidence="2 3" id="KW-0687">Ribonucleoprotein</keyword>
<dbReference type="NCBIfam" id="NF001981">
    <property type="entry name" value="PRK00773.1-1"/>
    <property type="match status" value="1"/>
</dbReference>
<dbReference type="AlphaFoldDB" id="A0A9Y1FMD9"/>
<dbReference type="GO" id="GO:1990904">
    <property type="term" value="C:ribonucleoprotein complex"/>
    <property type="evidence" value="ECO:0007669"/>
    <property type="project" value="UniProtKB-KW"/>
</dbReference>
<accession>A0A9Y1FMD9</accession>
<feature type="domain" description="Large ribosomal subunit protein eL20" evidence="4">
    <location>
        <begin position="3"/>
        <end position="52"/>
    </location>
</feature>
<protein>
    <recommendedName>
        <fullName evidence="3">Large ribosomal subunit protein eL20</fullName>
    </recommendedName>
</protein>
<dbReference type="Pfam" id="PF01775">
    <property type="entry name" value="Ribosomal_L18A"/>
    <property type="match status" value="1"/>
</dbReference>
<dbReference type="HAMAP" id="MF_00273">
    <property type="entry name" value="Ribosomal_eL20"/>
    <property type="match status" value="1"/>
</dbReference>
<dbReference type="InterPro" id="IPR028877">
    <property type="entry name" value="Ribosomal_eL20"/>
</dbReference>
<evidence type="ECO:0000256" key="2">
    <source>
        <dbReference type="ARBA" id="ARBA00023274"/>
    </source>
</evidence>